<proteinExistence type="predicted"/>
<dbReference type="SUPFAM" id="SSF53474">
    <property type="entry name" value="alpha/beta-Hydrolases"/>
    <property type="match status" value="1"/>
</dbReference>
<gene>
    <name evidence="1" type="ORF">QBC46DRAFT_370692</name>
</gene>
<evidence type="ECO:0000313" key="1">
    <source>
        <dbReference type="EMBL" id="KAK3946049.1"/>
    </source>
</evidence>
<evidence type="ECO:0000313" key="2">
    <source>
        <dbReference type="Proteomes" id="UP001303473"/>
    </source>
</evidence>
<sequence>MAAPPNPIDATLGPCSSISVTTVHMAGLLVDVYGLNELPESASRVSVSCLWLHHPRGRKKEDMGDIACRCVAAWNQKGNGGNGGNGRGLIALAFDQRNHGTRMVYEPANGAWSKGNKTHAQDMFGTIAGAVSDQVGLLDAVGGYLFHDSERDIVLDQHLALGVSLGGHSVWQLMFAEPRVTAGVVIVGCPDYINLMSDRANRSKLSTCQDGSSFLGSKDFPPSLVAACRKMDPKAILLGTDPVPSSAEGGIPETVARALQYRLQDKKFLLCSGGDDRLVPYACGKLFLHWFKEAIRCCPEANISLEDNLYPGIGHTFSAEMVKDAVRFVTDVVASAGQQEKEKGGPRDSKI</sequence>
<name>A0AAN6NJ32_9PEZI</name>
<dbReference type="EMBL" id="MU853753">
    <property type="protein sequence ID" value="KAK3946049.1"/>
    <property type="molecule type" value="Genomic_DNA"/>
</dbReference>
<organism evidence="1 2">
    <name type="scientific">Diplogelasinospora grovesii</name>
    <dbReference type="NCBI Taxonomy" id="303347"/>
    <lineage>
        <taxon>Eukaryota</taxon>
        <taxon>Fungi</taxon>
        <taxon>Dikarya</taxon>
        <taxon>Ascomycota</taxon>
        <taxon>Pezizomycotina</taxon>
        <taxon>Sordariomycetes</taxon>
        <taxon>Sordariomycetidae</taxon>
        <taxon>Sordariales</taxon>
        <taxon>Diplogelasinosporaceae</taxon>
        <taxon>Diplogelasinospora</taxon>
    </lineage>
</organism>
<dbReference type="PANTHER" id="PTHR47381">
    <property type="entry name" value="ALPHA/BETA-HYDROLASES SUPERFAMILY PROTEIN"/>
    <property type="match status" value="1"/>
</dbReference>
<dbReference type="Proteomes" id="UP001303473">
    <property type="component" value="Unassembled WGS sequence"/>
</dbReference>
<reference evidence="2" key="1">
    <citation type="journal article" date="2023" name="Mol. Phylogenet. Evol.">
        <title>Genome-scale phylogeny and comparative genomics of the fungal order Sordariales.</title>
        <authorList>
            <person name="Hensen N."/>
            <person name="Bonometti L."/>
            <person name="Westerberg I."/>
            <person name="Brannstrom I.O."/>
            <person name="Guillou S."/>
            <person name="Cros-Aarteil S."/>
            <person name="Calhoun S."/>
            <person name="Haridas S."/>
            <person name="Kuo A."/>
            <person name="Mondo S."/>
            <person name="Pangilinan J."/>
            <person name="Riley R."/>
            <person name="LaButti K."/>
            <person name="Andreopoulos B."/>
            <person name="Lipzen A."/>
            <person name="Chen C."/>
            <person name="Yan M."/>
            <person name="Daum C."/>
            <person name="Ng V."/>
            <person name="Clum A."/>
            <person name="Steindorff A."/>
            <person name="Ohm R.A."/>
            <person name="Martin F."/>
            <person name="Silar P."/>
            <person name="Natvig D.O."/>
            <person name="Lalanne C."/>
            <person name="Gautier V."/>
            <person name="Ament-Velasquez S.L."/>
            <person name="Kruys A."/>
            <person name="Hutchinson M.I."/>
            <person name="Powell A.J."/>
            <person name="Barry K."/>
            <person name="Miller A.N."/>
            <person name="Grigoriev I.V."/>
            <person name="Debuchy R."/>
            <person name="Gladieux P."/>
            <person name="Hiltunen Thoren M."/>
            <person name="Johannesson H."/>
        </authorList>
    </citation>
    <scope>NUCLEOTIDE SEQUENCE [LARGE SCALE GENOMIC DNA]</scope>
    <source>
        <strain evidence="2">CBS 340.73</strain>
    </source>
</reference>
<keyword evidence="2" id="KW-1185">Reference proteome</keyword>
<protein>
    <submittedName>
        <fullName evidence="1">Uncharacterized protein</fullName>
    </submittedName>
</protein>
<dbReference type="PANTHER" id="PTHR47381:SF3">
    <property type="entry name" value="ALPHA_BETA-HYDROLASES SUPERFAMILY PROTEIN"/>
    <property type="match status" value="1"/>
</dbReference>
<dbReference type="AlphaFoldDB" id="A0AAN6NJ32"/>
<dbReference type="Gene3D" id="3.40.50.1820">
    <property type="entry name" value="alpha/beta hydrolase"/>
    <property type="match status" value="1"/>
</dbReference>
<accession>A0AAN6NJ32</accession>
<comment type="caution">
    <text evidence="1">The sequence shown here is derived from an EMBL/GenBank/DDBJ whole genome shotgun (WGS) entry which is preliminary data.</text>
</comment>
<dbReference type="InterPro" id="IPR029058">
    <property type="entry name" value="AB_hydrolase_fold"/>
</dbReference>